<dbReference type="EMBL" id="CM055101">
    <property type="protein sequence ID" value="KAJ7540852.1"/>
    <property type="molecule type" value="Genomic_DNA"/>
</dbReference>
<comment type="caution">
    <text evidence="1">The sequence shown here is derived from an EMBL/GenBank/DDBJ whole genome shotgun (WGS) entry which is preliminary data.</text>
</comment>
<reference evidence="2" key="1">
    <citation type="journal article" date="2024" name="Proc. Natl. Acad. Sci. U.S.A.">
        <title>Extraordinary preservation of gene collinearity over three hundred million years revealed in homosporous lycophytes.</title>
        <authorList>
            <person name="Li C."/>
            <person name="Wickell D."/>
            <person name="Kuo L.Y."/>
            <person name="Chen X."/>
            <person name="Nie B."/>
            <person name="Liao X."/>
            <person name="Peng D."/>
            <person name="Ji J."/>
            <person name="Jenkins J."/>
            <person name="Williams M."/>
            <person name="Shu S."/>
            <person name="Plott C."/>
            <person name="Barry K."/>
            <person name="Rajasekar S."/>
            <person name="Grimwood J."/>
            <person name="Han X."/>
            <person name="Sun S."/>
            <person name="Hou Z."/>
            <person name="He W."/>
            <person name="Dai G."/>
            <person name="Sun C."/>
            <person name="Schmutz J."/>
            <person name="Leebens-Mack J.H."/>
            <person name="Li F.W."/>
            <person name="Wang L."/>
        </authorList>
    </citation>
    <scope>NUCLEOTIDE SEQUENCE [LARGE SCALE GENOMIC DNA]</scope>
    <source>
        <strain evidence="2">cv. PW_Plant_1</strain>
    </source>
</reference>
<proteinExistence type="predicted"/>
<evidence type="ECO:0000313" key="1">
    <source>
        <dbReference type="EMBL" id="KAJ7540852.1"/>
    </source>
</evidence>
<organism evidence="1 2">
    <name type="scientific">Diphasiastrum complanatum</name>
    <name type="common">Issler's clubmoss</name>
    <name type="synonym">Lycopodium complanatum</name>
    <dbReference type="NCBI Taxonomy" id="34168"/>
    <lineage>
        <taxon>Eukaryota</taxon>
        <taxon>Viridiplantae</taxon>
        <taxon>Streptophyta</taxon>
        <taxon>Embryophyta</taxon>
        <taxon>Tracheophyta</taxon>
        <taxon>Lycopodiopsida</taxon>
        <taxon>Lycopodiales</taxon>
        <taxon>Lycopodiaceae</taxon>
        <taxon>Lycopodioideae</taxon>
        <taxon>Diphasiastrum</taxon>
    </lineage>
</organism>
<keyword evidence="2" id="KW-1185">Reference proteome</keyword>
<name>A0ACC2CFS9_DIPCM</name>
<dbReference type="Proteomes" id="UP001162992">
    <property type="component" value="Chromosome 10"/>
</dbReference>
<sequence>MLGYWTLRQFFVSTDSTNSLLSRVCTSCVSFGCRTPYIWRQLRDGECVVLEVPHPARFSDRRSSPRFSASLSWLRSFHSRNCLQIYALLSRRRARTIYCDYVQ</sequence>
<accession>A0ACC2CFS9</accession>
<gene>
    <name evidence="1" type="ORF">O6H91_10G033500</name>
</gene>
<evidence type="ECO:0000313" key="2">
    <source>
        <dbReference type="Proteomes" id="UP001162992"/>
    </source>
</evidence>
<protein>
    <submittedName>
        <fullName evidence="1">Uncharacterized protein</fullName>
    </submittedName>
</protein>